<dbReference type="InterPro" id="IPR009050">
    <property type="entry name" value="Globin-like_sf"/>
</dbReference>
<gene>
    <name evidence="14" type="ORF">RAJCM14343_1085</name>
</gene>
<dbReference type="SUPFAM" id="SSF52343">
    <property type="entry name" value="Ferredoxin reductase-like, C-terminal NADP-linked domain"/>
    <property type="match status" value="1"/>
</dbReference>
<dbReference type="PRINTS" id="PR00410">
    <property type="entry name" value="PHEHYDRXLASE"/>
</dbReference>
<evidence type="ECO:0000256" key="8">
    <source>
        <dbReference type="ARBA" id="ARBA00023027"/>
    </source>
</evidence>
<keyword evidence="14" id="KW-0560">Oxidoreductase</keyword>
<dbReference type="Gene3D" id="2.40.30.10">
    <property type="entry name" value="Translation factors"/>
    <property type="match status" value="1"/>
</dbReference>
<evidence type="ECO:0000256" key="2">
    <source>
        <dbReference type="ARBA" id="ARBA00001974"/>
    </source>
</evidence>
<keyword evidence="5" id="KW-0479">Metal-binding</keyword>
<dbReference type="Proteomes" id="UP000325466">
    <property type="component" value="Unassembled WGS sequence"/>
</dbReference>
<dbReference type="Gene3D" id="1.10.490.10">
    <property type="entry name" value="Globins"/>
    <property type="match status" value="1"/>
</dbReference>
<keyword evidence="6" id="KW-0521">NADP</keyword>
<dbReference type="PANTHER" id="PTHR47354">
    <property type="entry name" value="NADH OXIDOREDUCTASE HCR"/>
    <property type="match status" value="1"/>
</dbReference>
<keyword evidence="15" id="KW-1185">Reference proteome</keyword>
<comment type="catalytic activity">
    <reaction evidence="9">
        <text>2 nitric oxide + NADH + 2 O2 = 2 nitrate + NAD(+) + H(+)</text>
        <dbReference type="Rhea" id="RHEA:19469"/>
        <dbReference type="ChEBI" id="CHEBI:15378"/>
        <dbReference type="ChEBI" id="CHEBI:15379"/>
        <dbReference type="ChEBI" id="CHEBI:16480"/>
        <dbReference type="ChEBI" id="CHEBI:17632"/>
        <dbReference type="ChEBI" id="CHEBI:57540"/>
        <dbReference type="ChEBI" id="CHEBI:57945"/>
        <dbReference type="EC" id="1.14.12.17"/>
    </reaction>
</comment>
<keyword evidence="7" id="KW-0411">Iron-sulfur</keyword>
<dbReference type="PANTHER" id="PTHR47354:SF5">
    <property type="entry name" value="PROTEIN RFBI"/>
    <property type="match status" value="1"/>
</dbReference>
<dbReference type="InterPro" id="IPR001433">
    <property type="entry name" value="OxRdtase_FAD/NAD-bd"/>
</dbReference>
<evidence type="ECO:0000259" key="12">
    <source>
        <dbReference type="PROSITE" id="PS01033"/>
    </source>
</evidence>
<dbReference type="EC" id="1.14.12.17" evidence="4"/>
<evidence type="ECO:0000313" key="15">
    <source>
        <dbReference type="Proteomes" id="UP000325466"/>
    </source>
</evidence>
<reference evidence="14 15" key="1">
    <citation type="journal article" date="2018" name="Biodegradation">
        <title>1,4-Dioxane degradation characteristics of Rhodococcus aetherivorans JCM 14343.</title>
        <authorList>
            <person name="Inoue D."/>
            <person name="Tsunoda T."/>
            <person name="Yamamoto N."/>
            <person name="Ike M."/>
            <person name="Sei K."/>
        </authorList>
    </citation>
    <scope>NUCLEOTIDE SEQUENCE [LARGE SCALE GENOMIC DNA]</scope>
    <source>
        <strain evidence="14 15">JCM 14343</strain>
    </source>
</reference>
<dbReference type="PROSITE" id="PS01033">
    <property type="entry name" value="GLOBIN"/>
    <property type="match status" value="1"/>
</dbReference>
<name>A0ABQ0YH52_9NOCA</name>
<evidence type="ECO:0000256" key="3">
    <source>
        <dbReference type="ARBA" id="ARBA00006401"/>
    </source>
</evidence>
<evidence type="ECO:0000256" key="7">
    <source>
        <dbReference type="ARBA" id="ARBA00023014"/>
    </source>
</evidence>
<evidence type="ECO:0000256" key="10">
    <source>
        <dbReference type="ARBA" id="ARBA00049433"/>
    </source>
</evidence>
<evidence type="ECO:0000256" key="9">
    <source>
        <dbReference type="ARBA" id="ARBA00048649"/>
    </source>
</evidence>
<comment type="cofactor">
    <cofactor evidence="1">
        <name>heme b</name>
        <dbReference type="ChEBI" id="CHEBI:60344"/>
    </cofactor>
</comment>
<feature type="domain" description="FAD-binding FR-type" evidence="13">
    <location>
        <begin position="245"/>
        <end position="348"/>
    </location>
</feature>
<evidence type="ECO:0000256" key="11">
    <source>
        <dbReference type="SAM" id="MobiDB-lite"/>
    </source>
</evidence>
<comment type="catalytic activity">
    <reaction evidence="10">
        <text>2 nitric oxide + NADPH + 2 O2 = 2 nitrate + NADP(+) + H(+)</text>
        <dbReference type="Rhea" id="RHEA:19465"/>
        <dbReference type="ChEBI" id="CHEBI:15378"/>
        <dbReference type="ChEBI" id="CHEBI:15379"/>
        <dbReference type="ChEBI" id="CHEBI:16480"/>
        <dbReference type="ChEBI" id="CHEBI:17632"/>
        <dbReference type="ChEBI" id="CHEBI:57783"/>
        <dbReference type="ChEBI" id="CHEBI:58349"/>
        <dbReference type="EC" id="1.14.12.17"/>
    </reaction>
</comment>
<dbReference type="InterPro" id="IPR017927">
    <property type="entry name" value="FAD-bd_FR_type"/>
</dbReference>
<dbReference type="PROSITE" id="PS51384">
    <property type="entry name" value="FAD_FR"/>
    <property type="match status" value="1"/>
</dbReference>
<protein>
    <recommendedName>
        <fullName evidence="4">nitric oxide dioxygenase</fullName>
        <ecNumber evidence="4">1.14.12.17</ecNumber>
    </recommendedName>
</protein>
<feature type="region of interest" description="Disordered" evidence="11">
    <location>
        <begin position="36"/>
        <end position="66"/>
    </location>
</feature>
<evidence type="ECO:0000256" key="4">
    <source>
        <dbReference type="ARBA" id="ARBA00012229"/>
    </source>
</evidence>
<dbReference type="InterPro" id="IPR000971">
    <property type="entry name" value="Globin"/>
</dbReference>
<dbReference type="CDD" id="cd06187">
    <property type="entry name" value="O2ase_reductase_like"/>
    <property type="match status" value="1"/>
</dbReference>
<dbReference type="SUPFAM" id="SSF46458">
    <property type="entry name" value="Globin-like"/>
    <property type="match status" value="1"/>
</dbReference>
<comment type="cofactor">
    <cofactor evidence="2">
        <name>FAD</name>
        <dbReference type="ChEBI" id="CHEBI:57692"/>
    </cofactor>
</comment>
<evidence type="ECO:0000313" key="14">
    <source>
        <dbReference type="EMBL" id="GES35836.1"/>
    </source>
</evidence>
<accession>A0ABQ0YH52</accession>
<keyword evidence="8" id="KW-0520">NAD</keyword>
<sequence>MTYGTETDASSVPPQAPSRRCGHRLQVVPVAHAAPAFRPHASSTGPKYPTARDVRPEICSPADRSGHRAIRDKQYSALESLPGATRPACAAPHTDRIAEVADIVDPRLCALIRSNVEAVSARPDGLQTLSKAFYANLFARHPETRQYFPAAMGEQRERILHAVVHVVDRLSRPETVVPFLEQLGRDHRKYGIELWQYKALTEALIDAVAQAAGDDWTTELDDAWHHALHLVATTMTEAAAAETGPAAWVGTVVEHRRPLDDVAVVRLRLDQPMAYEPGQYVSVQVPGRPRMWRYLSPATPPDADGAVEFHVRRVSGGWVSPYIVSHARVGETWVLGSPIGALGAETMRPGPGRPRPLLMIASGTAIAPMRAQLMALARRPATRAVTVFYAGRYPCDLYDLPTLWHLARTNPWLTVVPVTESPTDPWWFTGPTDPPAGLSLLEGPVSRCVAEAGDWSGHDVQIAGSPAMIQATKFRLQATGVPADRIRHDPLY</sequence>
<dbReference type="Pfam" id="PF00970">
    <property type="entry name" value="FAD_binding_6"/>
    <property type="match status" value="1"/>
</dbReference>
<evidence type="ECO:0000259" key="13">
    <source>
        <dbReference type="PROSITE" id="PS51384"/>
    </source>
</evidence>
<dbReference type="Pfam" id="PF00042">
    <property type="entry name" value="Globin"/>
    <property type="match status" value="1"/>
</dbReference>
<dbReference type="Gene3D" id="3.40.50.80">
    <property type="entry name" value="Nucleotide-binding domain of ferredoxin-NADP reductase (FNR) module"/>
    <property type="match status" value="1"/>
</dbReference>
<dbReference type="CDD" id="cd19753">
    <property type="entry name" value="Mb-like_oxidoreductase"/>
    <property type="match status" value="1"/>
</dbReference>
<dbReference type="GO" id="GO:0008941">
    <property type="term" value="F:nitric oxide dioxygenase NAD(P)H activity"/>
    <property type="evidence" value="ECO:0007669"/>
    <property type="project" value="UniProtKB-EC"/>
</dbReference>
<dbReference type="InterPro" id="IPR050415">
    <property type="entry name" value="MRET"/>
</dbReference>
<organism evidence="14 15">
    <name type="scientific">Rhodococcus aetherivorans</name>
    <dbReference type="NCBI Taxonomy" id="191292"/>
    <lineage>
        <taxon>Bacteria</taxon>
        <taxon>Bacillati</taxon>
        <taxon>Actinomycetota</taxon>
        <taxon>Actinomycetes</taxon>
        <taxon>Mycobacteriales</taxon>
        <taxon>Nocardiaceae</taxon>
        <taxon>Rhodococcus</taxon>
    </lineage>
</organism>
<dbReference type="InterPro" id="IPR039261">
    <property type="entry name" value="FNR_nucleotide-bd"/>
</dbReference>
<dbReference type="InterPro" id="IPR012292">
    <property type="entry name" value="Globin/Proto"/>
</dbReference>
<keyword evidence="5" id="KW-0001">2Fe-2S</keyword>
<evidence type="ECO:0000256" key="1">
    <source>
        <dbReference type="ARBA" id="ARBA00001970"/>
    </source>
</evidence>
<dbReference type="EMBL" id="BLAH01000027">
    <property type="protein sequence ID" value="GES35836.1"/>
    <property type="molecule type" value="Genomic_DNA"/>
</dbReference>
<comment type="similarity">
    <text evidence="3">In the C-terminal section; belongs to the flavoprotein pyridine nucleotide cytochrome reductase family.</text>
</comment>
<feature type="domain" description="Globin" evidence="12">
    <location>
        <begin position="102"/>
        <end position="240"/>
    </location>
</feature>
<evidence type="ECO:0000256" key="6">
    <source>
        <dbReference type="ARBA" id="ARBA00022857"/>
    </source>
</evidence>
<evidence type="ECO:0000256" key="5">
    <source>
        <dbReference type="ARBA" id="ARBA00022714"/>
    </source>
</evidence>
<dbReference type="InterPro" id="IPR017938">
    <property type="entry name" value="Riboflavin_synthase-like_b-brl"/>
</dbReference>
<dbReference type="InterPro" id="IPR008333">
    <property type="entry name" value="Cbr1-like_FAD-bd_dom"/>
</dbReference>
<comment type="caution">
    <text evidence="14">The sequence shown here is derived from an EMBL/GenBank/DDBJ whole genome shotgun (WGS) entry which is preliminary data.</text>
</comment>
<dbReference type="Pfam" id="PF00175">
    <property type="entry name" value="NAD_binding_1"/>
    <property type="match status" value="1"/>
</dbReference>
<dbReference type="SUPFAM" id="SSF63380">
    <property type="entry name" value="Riboflavin synthase domain-like"/>
    <property type="match status" value="1"/>
</dbReference>
<proteinExistence type="inferred from homology"/>
<keyword evidence="5" id="KW-0408">Iron</keyword>